<comment type="caution">
    <text evidence="3">The sequence shown here is derived from an EMBL/GenBank/DDBJ whole genome shotgun (WGS) entry which is preliminary data.</text>
</comment>
<keyword evidence="1" id="KW-0812">Transmembrane</keyword>
<accession>A0ABS1WF70</accession>
<dbReference type="SMART" id="SM00220">
    <property type="entry name" value="S_TKc"/>
    <property type="match status" value="1"/>
</dbReference>
<dbReference type="Proteomes" id="UP000809910">
    <property type="component" value="Unassembled WGS sequence"/>
</dbReference>
<sequence>MIPTLQITINPEQFYNWNAGTSNDELVLNSFLQSSASEGVWHSKQSYEYTFNNTHYKFNFTQSFIKRQRKEGKSGYKVSIFDTSKTPLGKGGYAVVYPIISTFIRYDEGQIHAKSGRPKLVKIQDHSEIDKTQSIHNEYEKLVQAGHLRVKKPIFSEYAHGKKSYLIIEQAQGYNLEQILNPQKRKRINDKIPRLSIDKRLGLTIAILNAIKSQVMDRKLVHRDIKPGNIMIDLNQDPPKVILIDYGFAIDQGQQDFRRLGTRAYRSPESFKSKPIYTTSSDIYSAGRVLSYLWGDDHQNYYIRRSKEYDYIKTKSTNEQLFSLPEIQLYLDEVDQNKIKGCLNRMLAEHPLERPSIDEVITLFSNIDREHYKDEDTTKYDISCLNEFEHKTNLQIILIKRHLNIMRNKEKDLRNRNCTAAADVMQHLEQTMTRNTEYLEEHLNPSVLLRYRKKCLSAINGAKNTLSAHRDVHWILAETAMALALLGMGYLIALGINYYLTGRLGFFSQTKSDQITDSLKNIVSIDLSSA</sequence>
<evidence type="ECO:0000313" key="3">
    <source>
        <dbReference type="EMBL" id="MBL7527999.1"/>
    </source>
</evidence>
<organism evidence="3 4">
    <name type="scientific">Legionella bononiensis</name>
    <dbReference type="NCBI Taxonomy" id="2793102"/>
    <lineage>
        <taxon>Bacteria</taxon>
        <taxon>Pseudomonadati</taxon>
        <taxon>Pseudomonadota</taxon>
        <taxon>Gammaproteobacteria</taxon>
        <taxon>Legionellales</taxon>
        <taxon>Legionellaceae</taxon>
        <taxon>Legionella</taxon>
    </lineage>
</organism>
<dbReference type="PANTHER" id="PTHR44167:SF24">
    <property type="entry name" value="SERINE_THREONINE-PROTEIN KINASE CHK2"/>
    <property type="match status" value="1"/>
</dbReference>
<dbReference type="InterPro" id="IPR008271">
    <property type="entry name" value="Ser/Thr_kinase_AS"/>
</dbReference>
<dbReference type="PROSITE" id="PS00108">
    <property type="entry name" value="PROTEIN_KINASE_ST"/>
    <property type="match status" value="1"/>
</dbReference>
<dbReference type="EMBL" id="JADWVN010000028">
    <property type="protein sequence ID" value="MBL7527999.1"/>
    <property type="molecule type" value="Genomic_DNA"/>
</dbReference>
<keyword evidence="1" id="KW-0472">Membrane</keyword>
<dbReference type="RefSeq" id="WP_203108542.1">
    <property type="nucleotide sequence ID" value="NZ_JADOBG010000007.1"/>
</dbReference>
<dbReference type="InterPro" id="IPR000719">
    <property type="entry name" value="Prot_kinase_dom"/>
</dbReference>
<evidence type="ECO:0000259" key="2">
    <source>
        <dbReference type="PROSITE" id="PS50011"/>
    </source>
</evidence>
<protein>
    <submittedName>
        <fullName evidence="3">Protein kinase</fullName>
    </submittedName>
</protein>
<dbReference type="Gene3D" id="1.10.510.10">
    <property type="entry name" value="Transferase(Phosphotransferase) domain 1"/>
    <property type="match status" value="1"/>
</dbReference>
<dbReference type="InterPro" id="IPR011009">
    <property type="entry name" value="Kinase-like_dom_sf"/>
</dbReference>
<evidence type="ECO:0000313" key="4">
    <source>
        <dbReference type="Proteomes" id="UP000809910"/>
    </source>
</evidence>
<dbReference type="SUPFAM" id="SSF56112">
    <property type="entry name" value="Protein kinase-like (PK-like)"/>
    <property type="match status" value="1"/>
</dbReference>
<dbReference type="Pfam" id="PF00069">
    <property type="entry name" value="Pkinase"/>
    <property type="match status" value="1"/>
</dbReference>
<proteinExistence type="predicted"/>
<feature type="domain" description="Protein kinase" evidence="2">
    <location>
        <begin position="82"/>
        <end position="367"/>
    </location>
</feature>
<feature type="transmembrane region" description="Helical" evidence="1">
    <location>
        <begin position="474"/>
        <end position="500"/>
    </location>
</feature>
<dbReference type="NCBIfam" id="NF043056">
    <property type="entry name" value="T4SS_LegK1"/>
    <property type="match status" value="1"/>
</dbReference>
<dbReference type="PANTHER" id="PTHR44167">
    <property type="entry name" value="OVARIAN-SPECIFIC SERINE/THREONINE-PROTEIN KINASE LOK-RELATED"/>
    <property type="match status" value="1"/>
</dbReference>
<keyword evidence="4" id="KW-1185">Reference proteome</keyword>
<keyword evidence="3" id="KW-0808">Transferase</keyword>
<dbReference type="InterPro" id="IPR049986">
    <property type="entry name" value="T4SS_LegK1"/>
</dbReference>
<gene>
    <name evidence="3" type="ORF">I5282_15670</name>
</gene>
<keyword evidence="1" id="KW-1133">Transmembrane helix</keyword>
<reference evidence="3 4" key="1">
    <citation type="submission" date="2020-12" db="EMBL/GenBank/DDBJ databases">
        <title>WGS of Legionella: environmental sample.</title>
        <authorList>
            <person name="Cristino S."/>
            <person name="Girolamini L."/>
            <person name="Salaris S."/>
            <person name="Pascale M.R."/>
            <person name="Mazzotta M."/>
            <person name="Orsini M."/>
            <person name="Grottola A."/>
        </authorList>
    </citation>
    <scope>NUCLEOTIDE SEQUENCE [LARGE SCALE GENOMIC DNA]</scope>
    <source>
        <strain evidence="3 4">30cs62</strain>
    </source>
</reference>
<name>A0ABS1WF70_9GAMM</name>
<dbReference type="PROSITE" id="PS50011">
    <property type="entry name" value="PROTEIN_KINASE_DOM"/>
    <property type="match status" value="1"/>
</dbReference>
<dbReference type="GO" id="GO:0016301">
    <property type="term" value="F:kinase activity"/>
    <property type="evidence" value="ECO:0007669"/>
    <property type="project" value="UniProtKB-KW"/>
</dbReference>
<keyword evidence="3" id="KW-0418">Kinase</keyword>
<evidence type="ECO:0000256" key="1">
    <source>
        <dbReference type="SAM" id="Phobius"/>
    </source>
</evidence>